<gene>
    <name evidence="1" type="ORF">L6164_014106</name>
</gene>
<reference evidence="1 2" key="1">
    <citation type="journal article" date="2022" name="DNA Res.">
        <title>Chromosomal-level genome assembly of the orchid tree Bauhinia variegata (Leguminosae; Cercidoideae) supports the allotetraploid origin hypothesis of Bauhinia.</title>
        <authorList>
            <person name="Zhong Y."/>
            <person name="Chen Y."/>
            <person name="Zheng D."/>
            <person name="Pang J."/>
            <person name="Liu Y."/>
            <person name="Luo S."/>
            <person name="Meng S."/>
            <person name="Qian L."/>
            <person name="Wei D."/>
            <person name="Dai S."/>
            <person name="Zhou R."/>
        </authorList>
    </citation>
    <scope>NUCLEOTIDE SEQUENCE [LARGE SCALE GENOMIC DNA]</scope>
    <source>
        <strain evidence="1">BV-YZ2020</strain>
    </source>
</reference>
<dbReference type="Proteomes" id="UP000828941">
    <property type="component" value="Chromosome 6"/>
</dbReference>
<proteinExistence type="predicted"/>
<protein>
    <submittedName>
        <fullName evidence="1">Uncharacterized protein</fullName>
    </submittedName>
</protein>
<evidence type="ECO:0000313" key="2">
    <source>
        <dbReference type="Proteomes" id="UP000828941"/>
    </source>
</evidence>
<name>A0ACB9NHQ2_BAUVA</name>
<comment type="caution">
    <text evidence="1">The sequence shown here is derived from an EMBL/GenBank/DDBJ whole genome shotgun (WGS) entry which is preliminary data.</text>
</comment>
<organism evidence="1 2">
    <name type="scientific">Bauhinia variegata</name>
    <name type="common">Purple orchid tree</name>
    <name type="synonym">Phanera variegata</name>
    <dbReference type="NCBI Taxonomy" id="167791"/>
    <lineage>
        <taxon>Eukaryota</taxon>
        <taxon>Viridiplantae</taxon>
        <taxon>Streptophyta</taxon>
        <taxon>Embryophyta</taxon>
        <taxon>Tracheophyta</taxon>
        <taxon>Spermatophyta</taxon>
        <taxon>Magnoliopsida</taxon>
        <taxon>eudicotyledons</taxon>
        <taxon>Gunneridae</taxon>
        <taxon>Pentapetalae</taxon>
        <taxon>rosids</taxon>
        <taxon>fabids</taxon>
        <taxon>Fabales</taxon>
        <taxon>Fabaceae</taxon>
        <taxon>Cercidoideae</taxon>
        <taxon>Cercideae</taxon>
        <taxon>Bauhiniinae</taxon>
        <taxon>Bauhinia</taxon>
    </lineage>
</organism>
<accession>A0ACB9NHQ2</accession>
<sequence>MTAEHGSKLFSAAKNVGMMKEGYAWIVTEGLSTLLDPVDAKAKDSMGGVLGVRPLVLEFENFTRRWKSYSYAGKERTSSESPLTLFGLWAYDTVWALAMAVEKAGLTNSNSFQSQNVANNTELDFANIVWYETGPRLRDEILATNFTGVSGNVSLINGQLEPSEIEIFNVVGHTEKIIGKWSSNKLTLKEELKPPIWPGDTTERPTKMRIGVPVRKSFNEFLRVESPSPKCIEYSRENISGFAIDVFQEVHRFLPFNLSYEFCPFAKRNGDSNGTYDQLVMQIEEKNFDAVVGDVTIVANRTKYVDFTLPYSESGVSMVVRMKQDKRNNMWIFLKPLSWDMWLTTFAAFIFTGVVIWLLEHRTNPEFGGSPQQQVGIIFWFSFSTLVFAHKEKIVNNWSRLVLIVWVFVVLIITQSYTASLASMLTVQRLQPAFMDIKEIQRNNYSVGYQTGSFVEKLLTEQLGFSESKLKSYQTPQEFHEALSNGSVAAIFDEIPYLIVFLKNHGSKYHMVGPVYKTGGFGFAFPLNSPLVSDFSKAILKVIENETFQDRIQKKYFSTSEIIFDDGSASVSSDSSSLTVHSFGGLFIVTLAASLISLIFYVFKFLHSQWPALKEIHSDQGSLWVAFTEMVKRFDRKDSFARASRSNSRVFPEANPNPATDEASVNVDDTADNESTTLNQQSDVATLNEHNQMDSGINHSVPDERHSS</sequence>
<dbReference type="EMBL" id="CM039431">
    <property type="protein sequence ID" value="KAI4335462.1"/>
    <property type="molecule type" value="Genomic_DNA"/>
</dbReference>
<keyword evidence="2" id="KW-1185">Reference proteome</keyword>
<evidence type="ECO:0000313" key="1">
    <source>
        <dbReference type="EMBL" id="KAI4335462.1"/>
    </source>
</evidence>